<dbReference type="InterPro" id="IPR000073">
    <property type="entry name" value="AB_hydrolase_1"/>
</dbReference>
<gene>
    <name evidence="3" type="ordered locus">CMS1866</name>
</gene>
<reference evidence="3 4" key="1">
    <citation type="journal article" date="2008" name="J. Bacteriol.">
        <title>Genome of the actinomycete plant pathogen Clavibacter michiganensis subsp. sepedonicus suggests recent niche adaptation.</title>
        <authorList>
            <person name="Bentley S.D."/>
            <person name="Corton C."/>
            <person name="Brown S.E."/>
            <person name="Barron A."/>
            <person name="Clark L."/>
            <person name="Doggett J."/>
            <person name="Harris B."/>
            <person name="Ormond D."/>
            <person name="Quail M.A."/>
            <person name="May G."/>
            <person name="Francis D."/>
            <person name="Knudson D."/>
            <person name="Parkhill J."/>
            <person name="Ishimaru C.A."/>
        </authorList>
    </citation>
    <scope>NUCLEOTIDE SEQUENCE [LARGE SCALE GENOMIC DNA]</scope>
    <source>
        <strain evidence="4">ATCC 33113 / DSM 20744 / JCM 9667 / LMG 2889 / ICMP 2535 / C-1</strain>
    </source>
</reference>
<dbReference type="Gene3D" id="3.40.50.1820">
    <property type="entry name" value="alpha/beta hydrolase"/>
    <property type="match status" value="1"/>
</dbReference>
<keyword evidence="1 3" id="KW-0378">Hydrolase</keyword>
<dbReference type="KEGG" id="cms:CMS1866"/>
<dbReference type="STRING" id="31964.CMS1866"/>
<proteinExistence type="predicted"/>
<dbReference type="PANTHER" id="PTHR43798">
    <property type="entry name" value="MONOACYLGLYCEROL LIPASE"/>
    <property type="match status" value="1"/>
</dbReference>
<dbReference type="Proteomes" id="UP000001318">
    <property type="component" value="Chromosome"/>
</dbReference>
<name>B0RE09_CLASE</name>
<dbReference type="Pfam" id="PF12697">
    <property type="entry name" value="Abhydrolase_6"/>
    <property type="match status" value="1"/>
</dbReference>
<evidence type="ECO:0000256" key="1">
    <source>
        <dbReference type="ARBA" id="ARBA00022801"/>
    </source>
</evidence>
<evidence type="ECO:0000259" key="2">
    <source>
        <dbReference type="Pfam" id="PF12697"/>
    </source>
</evidence>
<evidence type="ECO:0000313" key="4">
    <source>
        <dbReference type="Proteomes" id="UP000001318"/>
    </source>
</evidence>
<protein>
    <submittedName>
        <fullName evidence="3">Hydrolase</fullName>
    </submittedName>
</protein>
<dbReference type="InterPro" id="IPR050266">
    <property type="entry name" value="AB_hydrolase_sf"/>
</dbReference>
<dbReference type="eggNOG" id="COG0596">
    <property type="taxonomic scope" value="Bacteria"/>
</dbReference>
<dbReference type="PANTHER" id="PTHR43798:SF31">
    <property type="entry name" value="AB HYDROLASE SUPERFAMILY PROTEIN YCLE"/>
    <property type="match status" value="1"/>
</dbReference>
<keyword evidence="4" id="KW-1185">Reference proteome</keyword>
<dbReference type="EMBL" id="AM849034">
    <property type="protein sequence ID" value="CAQ01969.1"/>
    <property type="molecule type" value="Genomic_DNA"/>
</dbReference>
<sequence length="292" mass="30140">MAGARVTDDGLLGRDVTITTSDGRRLRAMVAGEGDDLVVLEAGLGGSGLTWGLVHGILARTHRVVAYDRAGLGDSDPDPAPRDLDRLADDLEAVVAAFPHRRLVLVGHSWGGPIVRVAAARRIARGIPTAGVVLVDPSDERARAYASPAARVGFGVQAALLVPLARLGILRRLHRIALAGLPEPLRTAAVGAAGSVRAARATAAEQRHLLPGLAGIAGILGSAAPLPGIPVRVISGTTSSALTRGQRRDLVRAHRVSAAAVEQGEWIPAARSEHMVPVTDPDVVAAVVTALL</sequence>
<dbReference type="SUPFAM" id="SSF53474">
    <property type="entry name" value="alpha/beta-Hydrolases"/>
    <property type="match status" value="1"/>
</dbReference>
<dbReference type="GO" id="GO:0016020">
    <property type="term" value="C:membrane"/>
    <property type="evidence" value="ECO:0007669"/>
    <property type="project" value="TreeGrafter"/>
</dbReference>
<dbReference type="GO" id="GO:0016787">
    <property type="term" value="F:hydrolase activity"/>
    <property type="evidence" value="ECO:0007669"/>
    <property type="project" value="UniProtKB-KW"/>
</dbReference>
<dbReference type="InterPro" id="IPR029058">
    <property type="entry name" value="AB_hydrolase_fold"/>
</dbReference>
<accession>B0RE09</accession>
<dbReference type="AlphaFoldDB" id="B0RE09"/>
<feature type="domain" description="AB hydrolase-1" evidence="2">
    <location>
        <begin position="38"/>
        <end position="287"/>
    </location>
</feature>
<organism evidence="3 4">
    <name type="scientific">Clavibacter sepedonicus</name>
    <name type="common">Clavibacter michiganensis subsp. sepedonicus</name>
    <dbReference type="NCBI Taxonomy" id="31964"/>
    <lineage>
        <taxon>Bacteria</taxon>
        <taxon>Bacillati</taxon>
        <taxon>Actinomycetota</taxon>
        <taxon>Actinomycetes</taxon>
        <taxon>Micrococcales</taxon>
        <taxon>Microbacteriaceae</taxon>
        <taxon>Clavibacter</taxon>
    </lineage>
</organism>
<dbReference type="HOGENOM" id="CLU_020336_9_0_11"/>
<evidence type="ECO:0000313" key="3">
    <source>
        <dbReference type="EMBL" id="CAQ01969.1"/>
    </source>
</evidence>